<proteinExistence type="predicted"/>
<evidence type="ECO:0000313" key="3">
    <source>
        <dbReference type="EMBL" id="MBD8524163.1"/>
    </source>
</evidence>
<gene>
    <name evidence="3" type="ORF">IFO71_00260</name>
</gene>
<dbReference type="EMBL" id="JACYTR010000001">
    <property type="protein sequence ID" value="MBD8524163.1"/>
    <property type="molecule type" value="Genomic_DNA"/>
</dbReference>
<keyword evidence="2" id="KW-1133">Transmembrane helix</keyword>
<feature type="transmembrane region" description="Helical" evidence="2">
    <location>
        <begin position="54"/>
        <end position="77"/>
    </location>
</feature>
<evidence type="ECO:0000256" key="1">
    <source>
        <dbReference type="SAM" id="MobiDB-lite"/>
    </source>
</evidence>
<reference evidence="3 4" key="1">
    <citation type="submission" date="2020-09" db="EMBL/GenBank/DDBJ databases">
        <title>Pseudoxanthomonas sp. CAU 1598 isolated from sand of Yaerae Beach.</title>
        <authorList>
            <person name="Kim W."/>
        </authorList>
    </citation>
    <scope>NUCLEOTIDE SEQUENCE [LARGE SCALE GENOMIC DNA]</scope>
    <source>
        <strain evidence="3 4">CAU 1598</strain>
    </source>
</reference>
<dbReference type="Proteomes" id="UP000613768">
    <property type="component" value="Unassembled WGS sequence"/>
</dbReference>
<keyword evidence="4" id="KW-1185">Reference proteome</keyword>
<name>A0AAW3ZD39_9GAMM</name>
<keyword evidence="2" id="KW-0472">Membrane</keyword>
<feature type="transmembrane region" description="Helical" evidence="2">
    <location>
        <begin position="15"/>
        <end position="34"/>
    </location>
</feature>
<evidence type="ECO:0000256" key="2">
    <source>
        <dbReference type="SAM" id="Phobius"/>
    </source>
</evidence>
<keyword evidence="2" id="KW-0812">Transmembrane</keyword>
<dbReference type="RefSeq" id="WP_192027512.1">
    <property type="nucleotide sequence ID" value="NZ_JACYTR010000001.1"/>
</dbReference>
<feature type="region of interest" description="Disordered" evidence="1">
    <location>
        <begin position="149"/>
        <end position="178"/>
    </location>
</feature>
<evidence type="ECO:0000313" key="4">
    <source>
        <dbReference type="Proteomes" id="UP000613768"/>
    </source>
</evidence>
<dbReference type="AlphaFoldDB" id="A0AAW3ZD39"/>
<feature type="transmembrane region" description="Helical" evidence="2">
    <location>
        <begin position="89"/>
        <end position="110"/>
    </location>
</feature>
<comment type="caution">
    <text evidence="3">The sequence shown here is derived from an EMBL/GenBank/DDBJ whole genome shotgun (WGS) entry which is preliminary data.</text>
</comment>
<accession>A0AAW3ZD39</accession>
<protein>
    <recommendedName>
        <fullName evidence="5">DUF4405 domain-containing protein</fullName>
    </recommendedName>
</protein>
<sequence length="178" mass="19637">MPWVRVRMPGWLRRLLYAVLAGSWLTGTTFFILSRFVEVEGEFGPMKHPWQSPVLAAHGACAFLMLLALGALWTNHVPSAWRSGSSRRLGILLLVITACMVISGWVLYYLAGETLRPWIGNLHFALGAALPLIVASHVVLGRRARRARMPSGLATPPPRQAVESQRTRADAEAELQSS</sequence>
<organism evidence="3 4">
    <name type="scientific">Pseudomarimonas arenosa</name>
    <dbReference type="NCBI Taxonomy" id="2774145"/>
    <lineage>
        <taxon>Bacteria</taxon>
        <taxon>Pseudomonadati</taxon>
        <taxon>Pseudomonadota</taxon>
        <taxon>Gammaproteobacteria</taxon>
        <taxon>Lysobacterales</taxon>
        <taxon>Lysobacteraceae</taxon>
        <taxon>Pseudomarimonas</taxon>
    </lineage>
</organism>
<feature type="transmembrane region" description="Helical" evidence="2">
    <location>
        <begin position="122"/>
        <end position="140"/>
    </location>
</feature>
<evidence type="ECO:0008006" key="5">
    <source>
        <dbReference type="Google" id="ProtNLM"/>
    </source>
</evidence>